<accession>A0A515EM34</accession>
<organism evidence="2 3">
    <name type="scientific">Rhodoferax aquaticus</name>
    <dbReference type="NCBI Taxonomy" id="2527691"/>
    <lineage>
        <taxon>Bacteria</taxon>
        <taxon>Pseudomonadati</taxon>
        <taxon>Pseudomonadota</taxon>
        <taxon>Betaproteobacteria</taxon>
        <taxon>Burkholderiales</taxon>
        <taxon>Comamonadaceae</taxon>
        <taxon>Rhodoferax</taxon>
    </lineage>
</organism>
<evidence type="ECO:0000259" key="1">
    <source>
        <dbReference type="Pfam" id="PF13472"/>
    </source>
</evidence>
<dbReference type="CDD" id="cd01839">
    <property type="entry name" value="SGNH_arylesterase_like"/>
    <property type="match status" value="1"/>
</dbReference>
<dbReference type="InterPro" id="IPR013830">
    <property type="entry name" value="SGNH_hydro"/>
</dbReference>
<evidence type="ECO:0000313" key="3">
    <source>
        <dbReference type="Proteomes" id="UP000317365"/>
    </source>
</evidence>
<dbReference type="SUPFAM" id="SSF52266">
    <property type="entry name" value="SGNH hydrolase"/>
    <property type="match status" value="1"/>
</dbReference>
<dbReference type="GO" id="GO:0016788">
    <property type="term" value="F:hydrolase activity, acting on ester bonds"/>
    <property type="evidence" value="ECO:0007669"/>
    <property type="project" value="UniProtKB-ARBA"/>
</dbReference>
<dbReference type="EMBL" id="CP036282">
    <property type="protein sequence ID" value="QDL53732.1"/>
    <property type="molecule type" value="Genomic_DNA"/>
</dbReference>
<sequence>MFKHHVMCFGDSMSWGIVPGSRNRHAFEKRWPGILQGLLGPEVRVIEECLNGRTTAWNDPFRPNRLGRDALLPLLQSHAPLDLVIVFLGTNDLQAMYNVGAYESSLGANALVDVIQNSRIEPMTQAPQVLLVAPPLVVNPCGTMREKFRGAAEESLGFAQWYQRVALDRGCAFFDAATVITPSATDGVHLDEPQHQQFAQAVQPVVARLLGLRA</sequence>
<name>A0A515EM34_9BURK</name>
<dbReference type="KEGG" id="rhg:EXZ61_05830"/>
<dbReference type="Proteomes" id="UP000317365">
    <property type="component" value="Chromosome"/>
</dbReference>
<protein>
    <submittedName>
        <fullName evidence="2">GDSL family lipase</fullName>
    </submittedName>
</protein>
<reference evidence="3" key="2">
    <citation type="journal article" date="2020" name="Int. J. Syst. Evol. Microbiol.">
        <title>Genomic insights into a novel species Rhodoferax aquaticus sp. nov., isolated from freshwater.</title>
        <authorList>
            <person name="Li T."/>
            <person name="Zhuo Y."/>
            <person name="Jin C.Z."/>
            <person name="Wu X."/>
            <person name="Ko S.R."/>
            <person name="Jin F.J."/>
            <person name="Ahn C.Y."/>
            <person name="Oh H.M."/>
            <person name="Lee H.G."/>
            <person name="Jin L."/>
        </authorList>
    </citation>
    <scope>NUCLEOTIDE SEQUENCE [LARGE SCALE GENOMIC DNA]</scope>
    <source>
        <strain evidence="3">Gr-4</strain>
    </source>
</reference>
<dbReference type="AlphaFoldDB" id="A0A515EM34"/>
<dbReference type="RefSeq" id="WP_142809911.1">
    <property type="nucleotide sequence ID" value="NZ_CP036282.1"/>
</dbReference>
<keyword evidence="3" id="KW-1185">Reference proteome</keyword>
<dbReference type="Gene3D" id="3.40.50.1110">
    <property type="entry name" value="SGNH hydrolase"/>
    <property type="match status" value="1"/>
</dbReference>
<gene>
    <name evidence="2" type="ORF">EXZ61_05830</name>
</gene>
<dbReference type="InterPro" id="IPR036514">
    <property type="entry name" value="SGNH_hydro_sf"/>
</dbReference>
<reference evidence="3" key="1">
    <citation type="submission" date="2019-02" db="EMBL/GenBank/DDBJ databases">
        <title>Complete genome sequence of Rhodoferax sp. Gr-4.</title>
        <authorList>
            <person name="Jin L."/>
        </authorList>
    </citation>
    <scope>NUCLEOTIDE SEQUENCE [LARGE SCALE GENOMIC DNA]</scope>
    <source>
        <strain evidence="3">Gr-4</strain>
    </source>
</reference>
<dbReference type="Pfam" id="PF13472">
    <property type="entry name" value="Lipase_GDSL_2"/>
    <property type="match status" value="1"/>
</dbReference>
<feature type="domain" description="SGNH hydrolase-type esterase" evidence="1">
    <location>
        <begin position="8"/>
        <end position="192"/>
    </location>
</feature>
<evidence type="ECO:0000313" key="2">
    <source>
        <dbReference type="EMBL" id="QDL53732.1"/>
    </source>
</evidence>
<proteinExistence type="predicted"/>